<name>A0A844ZUR8_9SPHN</name>
<dbReference type="InterPro" id="IPR012336">
    <property type="entry name" value="Thioredoxin-like_fold"/>
</dbReference>
<dbReference type="AlphaFoldDB" id="A0A844ZUR8"/>
<dbReference type="RefSeq" id="WP_160604196.1">
    <property type="nucleotide sequence ID" value="NZ_WTYX01000001.1"/>
</dbReference>
<dbReference type="Proteomes" id="UP000442714">
    <property type="component" value="Unassembled WGS sequence"/>
</dbReference>
<feature type="domain" description="Thioredoxin-like fold" evidence="2">
    <location>
        <begin position="31"/>
        <end position="220"/>
    </location>
</feature>
<dbReference type="Pfam" id="PF13462">
    <property type="entry name" value="Thioredoxin_4"/>
    <property type="match status" value="1"/>
</dbReference>
<dbReference type="SUPFAM" id="SSF52833">
    <property type="entry name" value="Thioredoxin-like"/>
    <property type="match status" value="1"/>
</dbReference>
<keyword evidence="4" id="KW-1185">Reference proteome</keyword>
<feature type="chain" id="PRO_5032859682" evidence="1">
    <location>
        <begin position="27"/>
        <end position="223"/>
    </location>
</feature>
<evidence type="ECO:0000256" key="1">
    <source>
        <dbReference type="SAM" id="SignalP"/>
    </source>
</evidence>
<organism evidence="3 4">
    <name type="scientific">Pontixanthobacter aquaemixtae</name>
    <dbReference type="NCBI Taxonomy" id="1958940"/>
    <lineage>
        <taxon>Bacteria</taxon>
        <taxon>Pseudomonadati</taxon>
        <taxon>Pseudomonadota</taxon>
        <taxon>Alphaproteobacteria</taxon>
        <taxon>Sphingomonadales</taxon>
        <taxon>Erythrobacteraceae</taxon>
        <taxon>Pontixanthobacter</taxon>
    </lineage>
</organism>
<keyword evidence="1" id="KW-0732">Signal</keyword>
<protein>
    <submittedName>
        <fullName evidence="3">Thioredoxin domain-containing protein</fullName>
    </submittedName>
</protein>
<gene>
    <name evidence="3" type="ORF">GRI41_07780</name>
</gene>
<dbReference type="Gene3D" id="1.10.40.110">
    <property type="match status" value="1"/>
</dbReference>
<evidence type="ECO:0000313" key="4">
    <source>
        <dbReference type="Proteomes" id="UP000442714"/>
    </source>
</evidence>
<dbReference type="OrthoDB" id="8478320at2"/>
<dbReference type="EMBL" id="WTYX01000001">
    <property type="protein sequence ID" value="MXO90716.1"/>
    <property type="molecule type" value="Genomic_DNA"/>
</dbReference>
<feature type="signal peptide" evidence="1">
    <location>
        <begin position="1"/>
        <end position="26"/>
    </location>
</feature>
<evidence type="ECO:0000259" key="2">
    <source>
        <dbReference type="Pfam" id="PF13462"/>
    </source>
</evidence>
<dbReference type="Gene3D" id="3.40.30.10">
    <property type="entry name" value="Glutaredoxin"/>
    <property type="match status" value="1"/>
</dbReference>
<comment type="caution">
    <text evidence="3">The sequence shown here is derived from an EMBL/GenBank/DDBJ whole genome shotgun (WGS) entry which is preliminary data.</text>
</comment>
<reference evidence="3 4" key="1">
    <citation type="submission" date="2019-12" db="EMBL/GenBank/DDBJ databases">
        <title>Genomic-based taxomic classification of the family Erythrobacteraceae.</title>
        <authorList>
            <person name="Xu L."/>
        </authorList>
    </citation>
    <scope>NUCLEOTIDE SEQUENCE [LARGE SCALE GENOMIC DNA]</scope>
    <source>
        <strain evidence="3 4">KCTC 52763</strain>
    </source>
</reference>
<sequence>MKNLLRPVFLVGAALLTIGANQNWHAAVVKTDRSHQIGNPEAKVKLTEFVSYTCPHCASFAAKGEPVLQLAYIGQGTVQLEIRSIIRNDVDLTISLLVGCGDTDKFMRNHTYFMSTQDKWLKVFENSTLGQRLRWSSADGPTARRAIASDAGYYQMMETRGYTRTEIDRCLSDDKEAERLEANTLADFAEYKVRGTPSFAINGELLDHVHSWQALEPVLNANF</sequence>
<evidence type="ECO:0000313" key="3">
    <source>
        <dbReference type="EMBL" id="MXO90716.1"/>
    </source>
</evidence>
<dbReference type="InterPro" id="IPR036249">
    <property type="entry name" value="Thioredoxin-like_sf"/>
</dbReference>
<accession>A0A844ZUR8</accession>
<proteinExistence type="predicted"/>